<name>A0A917W2V9_9BACL</name>
<dbReference type="PANTHER" id="PTHR37422">
    <property type="entry name" value="TEICHURONIC ACID BIOSYNTHESIS PROTEIN TUAE"/>
    <property type="match status" value="1"/>
</dbReference>
<keyword evidence="3 5" id="KW-1133">Transmembrane helix</keyword>
<feature type="domain" description="O-antigen ligase-related" evidence="6">
    <location>
        <begin position="192"/>
        <end position="339"/>
    </location>
</feature>
<dbReference type="InterPro" id="IPR007016">
    <property type="entry name" value="O-antigen_ligase-rel_domated"/>
</dbReference>
<gene>
    <name evidence="7" type="ORF">GCM10007968_21280</name>
</gene>
<feature type="transmembrane region" description="Helical" evidence="5">
    <location>
        <begin position="84"/>
        <end position="103"/>
    </location>
</feature>
<feature type="transmembrane region" description="Helical" evidence="5">
    <location>
        <begin position="330"/>
        <end position="350"/>
    </location>
</feature>
<evidence type="ECO:0000313" key="8">
    <source>
        <dbReference type="Proteomes" id="UP000654670"/>
    </source>
</evidence>
<feature type="transmembrane region" description="Helical" evidence="5">
    <location>
        <begin position="115"/>
        <end position="136"/>
    </location>
</feature>
<feature type="transmembrane region" description="Helical" evidence="5">
    <location>
        <begin position="230"/>
        <end position="249"/>
    </location>
</feature>
<feature type="transmembrane region" description="Helical" evidence="5">
    <location>
        <begin position="156"/>
        <end position="176"/>
    </location>
</feature>
<accession>A0A917W2V9</accession>
<comment type="caution">
    <text evidence="7">The sequence shown here is derived from an EMBL/GenBank/DDBJ whole genome shotgun (WGS) entry which is preliminary data.</text>
</comment>
<organism evidence="7 8">
    <name type="scientific">Sporolactobacillus putidus</name>
    <dbReference type="NCBI Taxonomy" id="492735"/>
    <lineage>
        <taxon>Bacteria</taxon>
        <taxon>Bacillati</taxon>
        <taxon>Bacillota</taxon>
        <taxon>Bacilli</taxon>
        <taxon>Bacillales</taxon>
        <taxon>Sporolactobacillaceae</taxon>
        <taxon>Sporolactobacillus</taxon>
    </lineage>
</organism>
<proteinExistence type="predicted"/>
<evidence type="ECO:0000313" key="7">
    <source>
        <dbReference type="EMBL" id="GGL57007.1"/>
    </source>
</evidence>
<evidence type="ECO:0000256" key="5">
    <source>
        <dbReference type="SAM" id="Phobius"/>
    </source>
</evidence>
<feature type="transmembrane region" description="Helical" evidence="5">
    <location>
        <begin position="7"/>
        <end position="24"/>
    </location>
</feature>
<dbReference type="EMBL" id="BMOK01000008">
    <property type="protein sequence ID" value="GGL57007.1"/>
    <property type="molecule type" value="Genomic_DNA"/>
</dbReference>
<evidence type="ECO:0000259" key="6">
    <source>
        <dbReference type="Pfam" id="PF04932"/>
    </source>
</evidence>
<reference evidence="7" key="1">
    <citation type="journal article" date="2014" name="Int. J. Syst. Evol. Microbiol.">
        <title>Complete genome sequence of Corynebacterium casei LMG S-19264T (=DSM 44701T), isolated from a smear-ripened cheese.</title>
        <authorList>
            <consortium name="US DOE Joint Genome Institute (JGI-PGF)"/>
            <person name="Walter F."/>
            <person name="Albersmeier A."/>
            <person name="Kalinowski J."/>
            <person name="Ruckert C."/>
        </authorList>
    </citation>
    <scope>NUCLEOTIDE SEQUENCE</scope>
    <source>
        <strain evidence="7">JCM 15325</strain>
    </source>
</reference>
<feature type="transmembrane region" description="Helical" evidence="5">
    <location>
        <begin position="381"/>
        <end position="398"/>
    </location>
</feature>
<evidence type="ECO:0000256" key="1">
    <source>
        <dbReference type="ARBA" id="ARBA00004141"/>
    </source>
</evidence>
<dbReference type="PANTHER" id="PTHR37422:SF17">
    <property type="entry name" value="O-ANTIGEN LIGASE"/>
    <property type="match status" value="1"/>
</dbReference>
<dbReference type="Proteomes" id="UP000654670">
    <property type="component" value="Unassembled WGS sequence"/>
</dbReference>
<protein>
    <recommendedName>
        <fullName evidence="6">O-antigen ligase-related domain-containing protein</fullName>
    </recommendedName>
</protein>
<keyword evidence="8" id="KW-1185">Reference proteome</keyword>
<keyword evidence="2 5" id="KW-0812">Transmembrane</keyword>
<dbReference type="AlphaFoldDB" id="A0A917W2V9"/>
<feature type="transmembrane region" description="Helical" evidence="5">
    <location>
        <begin position="30"/>
        <end position="47"/>
    </location>
</feature>
<dbReference type="Pfam" id="PF04932">
    <property type="entry name" value="Wzy_C"/>
    <property type="match status" value="1"/>
</dbReference>
<reference evidence="7" key="2">
    <citation type="submission" date="2020-09" db="EMBL/GenBank/DDBJ databases">
        <authorList>
            <person name="Sun Q."/>
            <person name="Ohkuma M."/>
        </authorList>
    </citation>
    <scope>NUCLEOTIDE SEQUENCE</scope>
    <source>
        <strain evidence="7">JCM 15325</strain>
    </source>
</reference>
<feature type="transmembrane region" description="Helical" evidence="5">
    <location>
        <begin position="359"/>
        <end position="375"/>
    </location>
</feature>
<comment type="subcellular location">
    <subcellularLocation>
        <location evidence="1">Membrane</location>
        <topology evidence="1">Multi-pass membrane protein</topology>
    </subcellularLocation>
</comment>
<feature type="transmembrane region" description="Helical" evidence="5">
    <location>
        <begin position="207"/>
        <end position="223"/>
    </location>
</feature>
<feature type="transmembrane region" description="Helical" evidence="5">
    <location>
        <begin position="183"/>
        <end position="201"/>
    </location>
</feature>
<evidence type="ECO:0000256" key="4">
    <source>
        <dbReference type="ARBA" id="ARBA00023136"/>
    </source>
</evidence>
<evidence type="ECO:0000256" key="3">
    <source>
        <dbReference type="ARBA" id="ARBA00022989"/>
    </source>
</evidence>
<feature type="transmembrane region" description="Helical" evidence="5">
    <location>
        <begin position="59"/>
        <end position="78"/>
    </location>
</feature>
<keyword evidence="4 5" id="KW-0472">Membrane</keyword>
<evidence type="ECO:0000256" key="2">
    <source>
        <dbReference type="ARBA" id="ARBA00022692"/>
    </source>
</evidence>
<dbReference type="RefSeq" id="WP_188803147.1">
    <property type="nucleotide sequence ID" value="NZ_BMOK01000008.1"/>
</dbReference>
<dbReference type="GO" id="GO:0016020">
    <property type="term" value="C:membrane"/>
    <property type="evidence" value="ECO:0007669"/>
    <property type="project" value="UniProtKB-SubCell"/>
</dbReference>
<dbReference type="InterPro" id="IPR051533">
    <property type="entry name" value="WaaL-like"/>
</dbReference>
<sequence length="432" mass="49668">MNWFTFICLSIVFMISPFQWGLFYESNIKMWEWVISVLFILNLLWYWIRERQVLIKNRLYFLVLLLPLMYVAAVPFALNQEGNGQNIFRFFTYAFFFLLLIWTKESPRISKLYPYIFNSLGIAFLMFAVANIFGVLHLQTSMVGCVEPRSCGPVRYPNTFGAIMGAYWFYTLAAFIYQKALTWRDGLIILLLAGYAGIIMLTFSRGTYIFFGATFVLALLLLYKKWKKIIFISLLVLGLSLGVFNLLSMDKHIDFNGFSSLTTRFASISPHASTAIARESFYKDALSMSKNSPLFGFGGKSWTIYYPKYANRGNGLDQVHNGFLEFLIEIGWVGLSVYVLVLALLIFLIFKSNEPKERRIGVVLALAAIFGHAMVDYDLSFGTMWLLIFWLMAMGVSTRQSLSESYSKSLWTVWNSALSHRHSGMKNEIPHE</sequence>